<dbReference type="Gene3D" id="2.30.30.100">
    <property type="match status" value="23"/>
</dbReference>
<keyword evidence="3" id="KW-0325">Glycoprotein</keyword>
<protein>
    <submittedName>
        <fullName evidence="5">FG-GAP-like repeat-containing protein</fullName>
    </submittedName>
</protein>
<evidence type="ECO:0000256" key="1">
    <source>
        <dbReference type="ARBA" id="ARBA00022729"/>
    </source>
</evidence>
<dbReference type="Pfam" id="PF01833">
    <property type="entry name" value="TIG"/>
    <property type="match status" value="6"/>
</dbReference>
<geneLocation type="plasmid" evidence="5 6">
    <name>unnamed3</name>
</geneLocation>
<dbReference type="SMART" id="SM00429">
    <property type="entry name" value="IPT"/>
    <property type="match status" value="6"/>
</dbReference>
<dbReference type="CDD" id="cd00102">
    <property type="entry name" value="IPT"/>
    <property type="match status" value="6"/>
</dbReference>
<dbReference type="RefSeq" id="WP_269562411.1">
    <property type="nucleotide sequence ID" value="NZ_CP114770.1"/>
</dbReference>
<dbReference type="Pfam" id="PF13517">
    <property type="entry name" value="FG-GAP_3"/>
    <property type="match status" value="12"/>
</dbReference>
<gene>
    <name evidence="5" type="ORF">O3303_21825</name>
</gene>
<dbReference type="SUPFAM" id="SSF69318">
    <property type="entry name" value="Integrin alpha N-terminal domain"/>
    <property type="match status" value="5"/>
</dbReference>
<feature type="domain" description="IPT/TIG" evidence="4">
    <location>
        <begin position="1382"/>
        <end position="1465"/>
    </location>
</feature>
<feature type="domain" description="IPT/TIG" evidence="4">
    <location>
        <begin position="1831"/>
        <end position="1911"/>
    </location>
</feature>
<dbReference type="SMART" id="SM00191">
    <property type="entry name" value="Int_alpha"/>
    <property type="match status" value="24"/>
</dbReference>
<evidence type="ECO:0000256" key="3">
    <source>
        <dbReference type="ARBA" id="ARBA00023180"/>
    </source>
</evidence>
<dbReference type="Gene3D" id="2.60.40.10">
    <property type="entry name" value="Immunoglobulins"/>
    <property type="match status" value="7"/>
</dbReference>
<evidence type="ECO:0000313" key="5">
    <source>
        <dbReference type="EMBL" id="WBA44392.1"/>
    </source>
</evidence>
<dbReference type="SUPFAM" id="SSF81296">
    <property type="entry name" value="E set domains"/>
    <property type="match status" value="6"/>
</dbReference>
<sequence length="2350" mass="230933">MMHFYSLAARAARPALLGTFLALLAWLLPGTAGAQAITGFTPVSGPVGTSVTLTGTGFNATAAQNVVFFGATQAAVTAASPTSLTVTVPPGTTYQYPTVTNLATALTAYAAQPFVVTLNGTVAFAAKADFATGTDPYSVAIGDVNGDGKPDLVVANAGSNTVSVLRNTSTAGTVSFAARVNFATGTNPLSVAIGDVDGDGKPDLAVANVGSNTVSVLRNTSTAGTVSFAARVNFATGANPRSVAIGDVNGDGQPDLATANFFSNTVSVLRNTGAAGTVSFAAKADFATGGSPYSVAMGDVTGDGQPDLAVANSNSNTVSVLRNTGAAGTVSFAASADFATGDSPRSVAIGDVTGDGKPDLATANFFSNTVSVLRNTGSTGAVNFAARVNFATGTNPVSVAIGDVDGDGKPDLAVANSNSTSNTVSVLRNTVSAGTVSFAAKADVATGSLPLSVAIGDMDGDGNPDLATANDGSNTVSVLRQVPLAITGFTPASGPVGTSVTLTGTGFNATAAQNVVFFGATQAAVTAASPTSLTVTVPLGTTYQYPSVTNLATALTAYAAQPFVVTLNGAVAFAAKADVATGGSPYSVAIGDVDGDGKPDLAVANSFNNTVSVLRNTSTAGTVSFAAKADFTTGPNPFSVAIGDVDGDGKPDLAVANANFSGTVSVLLNTSTAGTVSFAPRADFATGSYPVRVAIGDVNGDGQPDLAVANSNTSGTVSVLRNTGAAGTLSFAAKADFATGNGPTSVAIGDVDGDGQPDLVVANSSNTVSVLRNTGAAGTVNFAAKADFATGNYPYSVVIGDVDGDGQPDLAVANYFSNTVSVLRNTAAAGTVSFAAKADFATGSRPTSVAIGDVDGDGQPDLATANYDNATVSVLRNTGAAGTVGFAAKADFVTGSYPRSVAIGDADGDGKPDLAVTNAGSSTLSVLRQVIPPPTITSFTPASGPVGTAVTLTGMGFNATAAQNVVFFGATQAAVTAASPTSLTVTVPLGTTYQYPSVTNLTTALTGYAAQPFVVTLNGTGAFAVKADAATGATPYSVAIGDVNGDGQPDLAVVNEGSNTVSVLRNTSTAGTVSFAAKADFATGTNPYSVAIGDVDGDGQPDLAVANANSNTVSVLRNTSTAGTVSFAAKADFATGDSPNLVAIGDVNGDGKPDLAVANANSNTVSVLRNTGAAGAVSFAASADFATGNGPFSVAMGDVTGDGQPDLATANYGSNTVSVLRNTSTAGAVSFAAKADFATGNGPSSVAIGDADGDSQPDLVVANYGSNTVSVLLNTSTAGAVSFAAKADFATGNSPYLAAIGDVDGDGKPDLAVANANSNTVSVLRNTGAAGAVGFAAKADVATGTGPVSVAIGDVDGDGKPDLAVANSSGNTVSVLRQLTPPPTITGFTPASGPVGTSVTFTGTGFNATAAQNVVFFGATQAAVTAASPTSLTVTVPPGTTYQYPSVSNLATALTAYAAQPFVVTLNGAGAFAVKADAATGATPYSVAIGDVDGDGKPDLAVANYGSNTVSVLRNTSTAGAVSFAVKADFATGNGPYSVAIGDVDGDGKPDLAVANYGSNTVSVLRNTGAAGTVGFAAKADFATGTNPYSVAIGDVNGDGQPDLAVANSTSSTVSVLRNTGAAGAVGFAAKADFATGNGPYSVAIGDVNGDGQPDLAVANYFSNTVSVLRNTAAAGTVGFAAKADFATGSRPTSVAIGDVNGDGQPDLAVANATSNTVSVLRNTGAAGAVGFAAKADFATGNSPDLVAIGDVNGDGQPDLAVANSASNTVSVLRNTGAAGAVGFAAKADVATGAGPFSMAIGDVDGDGQPDLATANATSSTVSVLRQVPPAPIITSFTPVSGPVGTRVTITGINLGSASNVRFNGTAQTVFTSNSATQLVLNVPAGATTGTLTVTTPGGTSAASSQTFTVVPPPTVTGVSPAAELPGTVVTLTGTGFTAGSTVSFGGTAAASVSVVSATTLTATVPASLAAGSAPVSVTTGDGTSATQPFSVLAVYDGGSVGACAAAVPATASLNDGAWHYLLSATGQVVAAYNYSGASLGNLAIELLRADAAQPVRRDPRNRAYLDRNWHLTASAGRFDGRSVQLRLYGLAAEQARLQAADPAATLAGLNATQYSGANEDCSLANNVASAEHRTLAAPASAPAGTGWFVAELTVADHFSEFYLTSSATPLPVELTAFTAQASGPRAVRLAWTTASEKNSQQFDVERSLNGTRFERLGTVAAAGSSTSPRSYGFNDNQVPRTLSPQVPLYYRLKQVDADGTFSYSPVRVVTLAGAAEGLALYPNPAHGGGATLTGAQPGTVVTVHDALGRLVASATADATGTAALARPAGLPVGVYVVRSGGKALRLTVE</sequence>
<dbReference type="InterPro" id="IPR013783">
    <property type="entry name" value="Ig-like_fold"/>
</dbReference>
<name>A0ABY7LYC1_9BACT</name>
<feature type="domain" description="IPT/TIG" evidence="4">
    <location>
        <begin position="933"/>
        <end position="1016"/>
    </location>
</feature>
<dbReference type="InterPro" id="IPR013519">
    <property type="entry name" value="Int_alpha_beta-p"/>
</dbReference>
<accession>A0ABY7LYC1</accession>
<dbReference type="InterPro" id="IPR014756">
    <property type="entry name" value="Ig_E-set"/>
</dbReference>
<dbReference type="InterPro" id="IPR013517">
    <property type="entry name" value="FG-GAP"/>
</dbReference>
<evidence type="ECO:0000259" key="4">
    <source>
        <dbReference type="SMART" id="SM00429"/>
    </source>
</evidence>
<evidence type="ECO:0000313" key="6">
    <source>
        <dbReference type="Proteomes" id="UP001211005"/>
    </source>
</evidence>
<dbReference type="PANTHER" id="PTHR46580:SF2">
    <property type="entry name" value="MAM DOMAIN-CONTAINING PROTEIN"/>
    <property type="match status" value="1"/>
</dbReference>
<evidence type="ECO:0000256" key="2">
    <source>
        <dbReference type="ARBA" id="ARBA00022737"/>
    </source>
</evidence>
<dbReference type="Proteomes" id="UP001211005">
    <property type="component" value="Plasmid unnamed3"/>
</dbReference>
<feature type="domain" description="IPT/TIG" evidence="4">
    <location>
        <begin position="483"/>
        <end position="566"/>
    </location>
</feature>
<organism evidence="5 6">
    <name type="scientific">Hymenobacter canadensis</name>
    <dbReference type="NCBI Taxonomy" id="2999067"/>
    <lineage>
        <taxon>Bacteria</taxon>
        <taxon>Pseudomonadati</taxon>
        <taxon>Bacteroidota</taxon>
        <taxon>Cytophagia</taxon>
        <taxon>Cytophagales</taxon>
        <taxon>Hymenobacteraceae</taxon>
        <taxon>Hymenobacter</taxon>
    </lineage>
</organism>
<dbReference type="Pfam" id="PF01839">
    <property type="entry name" value="FG-GAP"/>
    <property type="match status" value="3"/>
</dbReference>
<keyword evidence="5" id="KW-0614">Plasmid</keyword>
<reference evidence="5 6" key="1">
    <citation type="submission" date="2022-12" db="EMBL/GenBank/DDBJ databases">
        <title>Hymenobacter canadensis sp. nov. isolated from lake water of the Cambridge Bay, Canada.</title>
        <authorList>
            <person name="Kim W.H."/>
            <person name="Lee Y.M."/>
        </authorList>
    </citation>
    <scope>NUCLEOTIDE SEQUENCE [LARGE SCALE GENOMIC DNA]</scope>
    <source>
        <strain evidence="5 6">PAMC 29467</strain>
        <plasmid evidence="5 6">unnamed3</plasmid>
    </source>
</reference>
<keyword evidence="1" id="KW-0732">Signal</keyword>
<keyword evidence="2" id="KW-0677">Repeat</keyword>
<dbReference type="EMBL" id="CP114770">
    <property type="protein sequence ID" value="WBA44392.1"/>
    <property type="molecule type" value="Genomic_DNA"/>
</dbReference>
<proteinExistence type="predicted"/>
<dbReference type="InterPro" id="IPR002909">
    <property type="entry name" value="IPT_dom"/>
</dbReference>
<dbReference type="InterPro" id="IPR028994">
    <property type="entry name" value="Integrin_alpha_N"/>
</dbReference>
<keyword evidence="6" id="KW-1185">Reference proteome</keyword>
<feature type="domain" description="IPT/TIG" evidence="4">
    <location>
        <begin position="1913"/>
        <end position="1993"/>
    </location>
</feature>
<feature type="domain" description="IPT/TIG" evidence="4">
    <location>
        <begin position="34"/>
        <end position="117"/>
    </location>
</feature>
<dbReference type="PANTHER" id="PTHR46580">
    <property type="entry name" value="SENSOR KINASE-RELATED"/>
    <property type="match status" value="1"/>
</dbReference>